<comment type="caution">
    <text evidence="1">The sequence shown here is derived from an EMBL/GenBank/DDBJ whole genome shotgun (WGS) entry which is preliminary data.</text>
</comment>
<sequence length="128" mass="13526">MATAVGMGALMLSGCVPWSTQGRVNRAAESVGGVESSELEVGRGGSFSPQITGRIHCAVGVSELEDVLDAAWEQVVTALRDMEGGEREVGSVAAVGDDGSELGVSRWIPPEERNYIAVAHFFERYGLE</sequence>
<gene>
    <name evidence="1" type="ORF">H9786_06005</name>
</gene>
<protein>
    <submittedName>
        <fullName evidence="1">Uncharacterized protein</fullName>
    </submittedName>
</protein>
<accession>A0A9D2RPM9</accession>
<proteinExistence type="predicted"/>
<organism evidence="1 2">
    <name type="scientific">Candidatus Brachybacterium merdavium</name>
    <dbReference type="NCBI Taxonomy" id="2838513"/>
    <lineage>
        <taxon>Bacteria</taxon>
        <taxon>Bacillati</taxon>
        <taxon>Actinomycetota</taxon>
        <taxon>Actinomycetes</taxon>
        <taxon>Micrococcales</taxon>
        <taxon>Dermabacteraceae</taxon>
        <taxon>Brachybacterium</taxon>
    </lineage>
</organism>
<dbReference type="AlphaFoldDB" id="A0A9D2RPM9"/>
<dbReference type="EMBL" id="DWZH01000042">
    <property type="protein sequence ID" value="HJB10072.1"/>
    <property type="molecule type" value="Genomic_DNA"/>
</dbReference>
<evidence type="ECO:0000313" key="2">
    <source>
        <dbReference type="Proteomes" id="UP000823823"/>
    </source>
</evidence>
<reference evidence="1" key="1">
    <citation type="journal article" date="2021" name="PeerJ">
        <title>Extensive microbial diversity within the chicken gut microbiome revealed by metagenomics and culture.</title>
        <authorList>
            <person name="Gilroy R."/>
            <person name="Ravi A."/>
            <person name="Getino M."/>
            <person name="Pursley I."/>
            <person name="Horton D.L."/>
            <person name="Alikhan N.F."/>
            <person name="Baker D."/>
            <person name="Gharbi K."/>
            <person name="Hall N."/>
            <person name="Watson M."/>
            <person name="Adriaenssens E.M."/>
            <person name="Foster-Nyarko E."/>
            <person name="Jarju S."/>
            <person name="Secka A."/>
            <person name="Antonio M."/>
            <person name="Oren A."/>
            <person name="Chaudhuri R.R."/>
            <person name="La Ragione R."/>
            <person name="Hildebrand F."/>
            <person name="Pallen M.J."/>
        </authorList>
    </citation>
    <scope>NUCLEOTIDE SEQUENCE</scope>
    <source>
        <strain evidence="1">ChiHjej13B12-24818</strain>
    </source>
</reference>
<reference evidence="1" key="2">
    <citation type="submission" date="2021-04" db="EMBL/GenBank/DDBJ databases">
        <authorList>
            <person name="Gilroy R."/>
        </authorList>
    </citation>
    <scope>NUCLEOTIDE SEQUENCE</scope>
    <source>
        <strain evidence="1">ChiHjej13B12-24818</strain>
    </source>
</reference>
<name>A0A9D2RPM9_9MICO</name>
<evidence type="ECO:0000313" key="1">
    <source>
        <dbReference type="EMBL" id="HJB10072.1"/>
    </source>
</evidence>
<dbReference type="Proteomes" id="UP000823823">
    <property type="component" value="Unassembled WGS sequence"/>
</dbReference>